<keyword evidence="2" id="KW-1185">Reference proteome</keyword>
<proteinExistence type="predicted"/>
<dbReference type="EMBL" id="KN837100">
    <property type="protein sequence ID" value="KIJ47936.1"/>
    <property type="molecule type" value="Genomic_DNA"/>
</dbReference>
<accession>A0A0C9W5X3</accession>
<reference evidence="1 2" key="1">
    <citation type="submission" date="2014-06" db="EMBL/GenBank/DDBJ databases">
        <title>Evolutionary Origins and Diversification of the Mycorrhizal Mutualists.</title>
        <authorList>
            <consortium name="DOE Joint Genome Institute"/>
            <consortium name="Mycorrhizal Genomics Consortium"/>
            <person name="Kohler A."/>
            <person name="Kuo A."/>
            <person name="Nagy L.G."/>
            <person name="Floudas D."/>
            <person name="Copeland A."/>
            <person name="Barry K.W."/>
            <person name="Cichocki N."/>
            <person name="Veneault-Fourrey C."/>
            <person name="LaButti K."/>
            <person name="Lindquist E.A."/>
            <person name="Lipzen A."/>
            <person name="Lundell T."/>
            <person name="Morin E."/>
            <person name="Murat C."/>
            <person name="Riley R."/>
            <person name="Ohm R."/>
            <person name="Sun H."/>
            <person name="Tunlid A."/>
            <person name="Henrissat B."/>
            <person name="Grigoriev I.V."/>
            <person name="Hibbett D.S."/>
            <person name="Martin F."/>
        </authorList>
    </citation>
    <scope>NUCLEOTIDE SEQUENCE [LARGE SCALE GENOMIC DNA]</scope>
    <source>
        <strain evidence="1 2">SS14</strain>
    </source>
</reference>
<dbReference type="HOGENOM" id="CLU_006824_3_0_1"/>
<gene>
    <name evidence="1" type="ORF">M422DRAFT_248518</name>
</gene>
<evidence type="ECO:0000313" key="2">
    <source>
        <dbReference type="Proteomes" id="UP000054279"/>
    </source>
</evidence>
<organism evidence="1 2">
    <name type="scientific">Sphaerobolus stellatus (strain SS14)</name>
    <dbReference type="NCBI Taxonomy" id="990650"/>
    <lineage>
        <taxon>Eukaryota</taxon>
        <taxon>Fungi</taxon>
        <taxon>Dikarya</taxon>
        <taxon>Basidiomycota</taxon>
        <taxon>Agaricomycotina</taxon>
        <taxon>Agaricomycetes</taxon>
        <taxon>Phallomycetidae</taxon>
        <taxon>Geastrales</taxon>
        <taxon>Sphaerobolaceae</taxon>
        <taxon>Sphaerobolus</taxon>
    </lineage>
</organism>
<evidence type="ECO:0000313" key="1">
    <source>
        <dbReference type="EMBL" id="KIJ47936.1"/>
    </source>
</evidence>
<sequence length="472" mass="53012">MVIKLLHRQNHMLAMRVARFPKQKEVATSRAVAKQKDSMYTLHLKEKGIVPDRIRDLVLRLIAEGVGREHIHPISPRTISRIISEAGIANDMNLTERFAAANSLTYSGDGTTHKKINYEARYMNTIDSEGNRTRLFLGVHSAPNHKSETQVEGLQTHLKSICSTYNESPKEVGNHQDCHEALVKIHGANTDHASDQKKMVKILTQIRDHADRELRGERYMLSLMPEELLPHLIRATKTLVTDTGGPTAWDRLSDEEKKAKHQETYSMLHIGFGEEAFSHLSKTEQDTASLFVWAGCCMHKELNTVKGGYTEISQYWEKAGVTGAVKLINKDNTAVAATRIPGAVEQALERSQGGAIKVVGLAGAAFRHKDNKKGHQDSFNFYMEEQLGYAFKFSDTSNVWYQSNCDGSGDLLVNLDLIIEYLHQVKDVKDARTLNNLEANLLKGLQDLVTIQELCVLALFSQVVSHPYMRQI</sequence>
<dbReference type="AlphaFoldDB" id="A0A0C9W5X3"/>
<protein>
    <submittedName>
        <fullName evidence="1">Uncharacterized protein</fullName>
    </submittedName>
</protein>
<name>A0A0C9W5X3_SPHS4</name>
<dbReference type="OrthoDB" id="3236156at2759"/>
<dbReference type="Proteomes" id="UP000054279">
    <property type="component" value="Unassembled WGS sequence"/>
</dbReference>